<dbReference type="EMBL" id="JAIWYP010000005">
    <property type="protein sequence ID" value="KAH3822450.1"/>
    <property type="molecule type" value="Genomic_DNA"/>
</dbReference>
<gene>
    <name evidence="1" type="ORF">DPMN_124228</name>
</gene>
<proteinExistence type="predicted"/>
<sequence length="58" mass="6438">MGGTSSELRDLTNRLYERAEAYGMEVKTGKSKIMVSSTTNTSADITMNGEKLEELTKY</sequence>
<dbReference type="Proteomes" id="UP000828390">
    <property type="component" value="Unassembled WGS sequence"/>
</dbReference>
<dbReference type="AlphaFoldDB" id="A0A9D4GVP9"/>
<evidence type="ECO:0000313" key="2">
    <source>
        <dbReference type="Proteomes" id="UP000828390"/>
    </source>
</evidence>
<accession>A0A9D4GVP9</accession>
<reference evidence="1" key="2">
    <citation type="submission" date="2020-11" db="EMBL/GenBank/DDBJ databases">
        <authorList>
            <person name="McCartney M.A."/>
            <person name="Auch B."/>
            <person name="Kono T."/>
            <person name="Mallez S."/>
            <person name="Becker A."/>
            <person name="Gohl D.M."/>
            <person name="Silverstein K.A.T."/>
            <person name="Koren S."/>
            <person name="Bechman K.B."/>
            <person name="Herman A."/>
            <person name="Abrahante J.E."/>
            <person name="Garbe J."/>
        </authorList>
    </citation>
    <scope>NUCLEOTIDE SEQUENCE</scope>
    <source>
        <strain evidence="1">Duluth1</strain>
        <tissue evidence="1">Whole animal</tissue>
    </source>
</reference>
<organism evidence="1 2">
    <name type="scientific">Dreissena polymorpha</name>
    <name type="common">Zebra mussel</name>
    <name type="synonym">Mytilus polymorpha</name>
    <dbReference type="NCBI Taxonomy" id="45954"/>
    <lineage>
        <taxon>Eukaryota</taxon>
        <taxon>Metazoa</taxon>
        <taxon>Spiralia</taxon>
        <taxon>Lophotrochozoa</taxon>
        <taxon>Mollusca</taxon>
        <taxon>Bivalvia</taxon>
        <taxon>Autobranchia</taxon>
        <taxon>Heteroconchia</taxon>
        <taxon>Euheterodonta</taxon>
        <taxon>Imparidentia</taxon>
        <taxon>Neoheterodontei</taxon>
        <taxon>Myida</taxon>
        <taxon>Dreissenoidea</taxon>
        <taxon>Dreissenidae</taxon>
        <taxon>Dreissena</taxon>
    </lineage>
</organism>
<comment type="caution">
    <text evidence="1">The sequence shown here is derived from an EMBL/GenBank/DDBJ whole genome shotgun (WGS) entry which is preliminary data.</text>
</comment>
<name>A0A9D4GVP9_DREPO</name>
<keyword evidence="2" id="KW-1185">Reference proteome</keyword>
<protein>
    <submittedName>
        <fullName evidence="1">Uncharacterized protein</fullName>
    </submittedName>
</protein>
<evidence type="ECO:0000313" key="1">
    <source>
        <dbReference type="EMBL" id="KAH3822450.1"/>
    </source>
</evidence>
<reference evidence="1" key="1">
    <citation type="journal article" date="2019" name="bioRxiv">
        <title>The Genome of the Zebra Mussel, Dreissena polymorpha: A Resource for Invasive Species Research.</title>
        <authorList>
            <person name="McCartney M.A."/>
            <person name="Auch B."/>
            <person name="Kono T."/>
            <person name="Mallez S."/>
            <person name="Zhang Y."/>
            <person name="Obille A."/>
            <person name="Becker A."/>
            <person name="Abrahante J.E."/>
            <person name="Garbe J."/>
            <person name="Badalamenti J.P."/>
            <person name="Herman A."/>
            <person name="Mangelson H."/>
            <person name="Liachko I."/>
            <person name="Sullivan S."/>
            <person name="Sone E.D."/>
            <person name="Koren S."/>
            <person name="Silverstein K.A.T."/>
            <person name="Beckman K.B."/>
            <person name="Gohl D.M."/>
        </authorList>
    </citation>
    <scope>NUCLEOTIDE SEQUENCE</scope>
    <source>
        <strain evidence="1">Duluth1</strain>
        <tissue evidence="1">Whole animal</tissue>
    </source>
</reference>